<dbReference type="OrthoDB" id="4565236at2"/>
<dbReference type="Gene3D" id="3.10.180.10">
    <property type="entry name" value="2,3-Dihydroxybiphenyl 1,2-Dioxygenase, domain 1"/>
    <property type="match status" value="1"/>
</dbReference>
<sequence length="120" mass="13075">MFTACTRIMIFSEDPEKSARWWANVLDVPVDLDVKGDSVFAWLTIAGFEVGFHMLDEKNNPRGGGLVPYFAVPDLDTALNTLLAAGCTRHRGPYTPDDGTGHRIAQIVDPFGNIIGLDGP</sequence>
<dbReference type="Pfam" id="PF00903">
    <property type="entry name" value="Glyoxalase"/>
    <property type="match status" value="1"/>
</dbReference>
<dbReference type="PROSITE" id="PS51819">
    <property type="entry name" value="VOC"/>
    <property type="match status" value="1"/>
</dbReference>
<dbReference type="RefSeq" id="WP_131941692.1">
    <property type="nucleotide sequence ID" value="NZ_BAAAMX010000035.1"/>
</dbReference>
<dbReference type="EMBL" id="SMJW01000111">
    <property type="protein sequence ID" value="TDC13001.1"/>
    <property type="molecule type" value="Genomic_DNA"/>
</dbReference>
<keyword evidence="3" id="KW-1185">Reference proteome</keyword>
<dbReference type="InterPro" id="IPR037523">
    <property type="entry name" value="VOC_core"/>
</dbReference>
<name>A0A4R4NTF8_9ACTN</name>
<dbReference type="SUPFAM" id="SSF54593">
    <property type="entry name" value="Glyoxalase/Bleomycin resistance protein/Dihydroxybiphenyl dioxygenase"/>
    <property type="match status" value="1"/>
</dbReference>
<protein>
    <submittedName>
        <fullName evidence="2">Glyoxalase</fullName>
    </submittedName>
</protein>
<dbReference type="AlphaFoldDB" id="A0A4R4NTF8"/>
<dbReference type="InterPro" id="IPR004360">
    <property type="entry name" value="Glyas_Fos-R_dOase_dom"/>
</dbReference>
<organism evidence="2 3">
    <name type="scientific">Actinomadura bangladeshensis</name>
    <dbReference type="NCBI Taxonomy" id="453573"/>
    <lineage>
        <taxon>Bacteria</taxon>
        <taxon>Bacillati</taxon>
        <taxon>Actinomycetota</taxon>
        <taxon>Actinomycetes</taxon>
        <taxon>Streptosporangiales</taxon>
        <taxon>Thermomonosporaceae</taxon>
        <taxon>Actinomadura</taxon>
    </lineage>
</organism>
<dbReference type="InterPro" id="IPR029068">
    <property type="entry name" value="Glyas_Bleomycin-R_OHBP_Dase"/>
</dbReference>
<accession>A0A4R4NTF8</accession>
<evidence type="ECO:0000259" key="1">
    <source>
        <dbReference type="PROSITE" id="PS51819"/>
    </source>
</evidence>
<gene>
    <name evidence="2" type="ORF">E1284_21520</name>
</gene>
<reference evidence="2 3" key="1">
    <citation type="submission" date="2019-03" db="EMBL/GenBank/DDBJ databases">
        <title>Draft genome sequences of novel Actinobacteria.</title>
        <authorList>
            <person name="Sahin N."/>
            <person name="Ay H."/>
            <person name="Saygin H."/>
        </authorList>
    </citation>
    <scope>NUCLEOTIDE SEQUENCE [LARGE SCALE GENOMIC DNA]</scope>
    <source>
        <strain evidence="2 3">DSM 45347</strain>
    </source>
</reference>
<evidence type="ECO:0000313" key="3">
    <source>
        <dbReference type="Proteomes" id="UP000295431"/>
    </source>
</evidence>
<evidence type="ECO:0000313" key="2">
    <source>
        <dbReference type="EMBL" id="TDC13001.1"/>
    </source>
</evidence>
<proteinExistence type="predicted"/>
<dbReference type="Proteomes" id="UP000295431">
    <property type="component" value="Unassembled WGS sequence"/>
</dbReference>
<comment type="caution">
    <text evidence="2">The sequence shown here is derived from an EMBL/GenBank/DDBJ whole genome shotgun (WGS) entry which is preliminary data.</text>
</comment>
<feature type="domain" description="VOC" evidence="1">
    <location>
        <begin position="4"/>
        <end position="120"/>
    </location>
</feature>